<name>A0A517MQ59_9BACT</name>
<accession>A0A517MQ59</accession>
<dbReference type="KEGG" id="amob:HG15A2_02610"/>
<dbReference type="EMBL" id="CP036263">
    <property type="protein sequence ID" value="QDS97002.1"/>
    <property type="molecule type" value="Genomic_DNA"/>
</dbReference>
<protein>
    <submittedName>
        <fullName evidence="1">Uncharacterized protein</fullName>
    </submittedName>
</protein>
<organism evidence="1 2">
    <name type="scientific">Adhaeretor mobilis</name>
    <dbReference type="NCBI Taxonomy" id="1930276"/>
    <lineage>
        <taxon>Bacteria</taxon>
        <taxon>Pseudomonadati</taxon>
        <taxon>Planctomycetota</taxon>
        <taxon>Planctomycetia</taxon>
        <taxon>Pirellulales</taxon>
        <taxon>Lacipirellulaceae</taxon>
        <taxon>Adhaeretor</taxon>
    </lineage>
</organism>
<dbReference type="AlphaFoldDB" id="A0A517MQ59"/>
<proteinExistence type="predicted"/>
<gene>
    <name evidence="1" type="ORF">HG15A2_02610</name>
</gene>
<sequence length="85" mass="9585">MQAVDITFAAIRELPLDCTMSQSRKIDSFLIKSLRNIQGSFLDTLLAEKTRRVHNAIQAVNCNTSVFNSPRFLCSMALDYARFLG</sequence>
<evidence type="ECO:0000313" key="2">
    <source>
        <dbReference type="Proteomes" id="UP000319852"/>
    </source>
</evidence>
<evidence type="ECO:0000313" key="1">
    <source>
        <dbReference type="EMBL" id="QDS97002.1"/>
    </source>
</evidence>
<reference evidence="1 2" key="1">
    <citation type="submission" date="2019-02" db="EMBL/GenBank/DDBJ databases">
        <title>Deep-cultivation of Planctomycetes and their phenomic and genomic characterization uncovers novel biology.</title>
        <authorList>
            <person name="Wiegand S."/>
            <person name="Jogler M."/>
            <person name="Boedeker C."/>
            <person name="Pinto D."/>
            <person name="Vollmers J."/>
            <person name="Rivas-Marin E."/>
            <person name="Kohn T."/>
            <person name="Peeters S.H."/>
            <person name="Heuer A."/>
            <person name="Rast P."/>
            <person name="Oberbeckmann S."/>
            <person name="Bunk B."/>
            <person name="Jeske O."/>
            <person name="Meyerdierks A."/>
            <person name="Storesund J.E."/>
            <person name="Kallscheuer N."/>
            <person name="Luecker S."/>
            <person name="Lage O.M."/>
            <person name="Pohl T."/>
            <person name="Merkel B.J."/>
            <person name="Hornburger P."/>
            <person name="Mueller R.-W."/>
            <person name="Bruemmer F."/>
            <person name="Labrenz M."/>
            <person name="Spormann A.M."/>
            <person name="Op den Camp H."/>
            <person name="Overmann J."/>
            <person name="Amann R."/>
            <person name="Jetten M.S.M."/>
            <person name="Mascher T."/>
            <person name="Medema M.H."/>
            <person name="Devos D.P."/>
            <person name="Kaster A.-K."/>
            <person name="Ovreas L."/>
            <person name="Rohde M."/>
            <person name="Galperin M.Y."/>
            <person name="Jogler C."/>
        </authorList>
    </citation>
    <scope>NUCLEOTIDE SEQUENCE [LARGE SCALE GENOMIC DNA]</scope>
    <source>
        <strain evidence="1 2">HG15A2</strain>
    </source>
</reference>
<keyword evidence="2" id="KW-1185">Reference proteome</keyword>
<dbReference type="Proteomes" id="UP000319852">
    <property type="component" value="Chromosome"/>
</dbReference>